<feature type="compositionally biased region" description="Low complexity" evidence="1">
    <location>
        <begin position="134"/>
        <end position="144"/>
    </location>
</feature>
<dbReference type="GO" id="GO:0005634">
    <property type="term" value="C:nucleus"/>
    <property type="evidence" value="ECO:0007669"/>
    <property type="project" value="TreeGrafter"/>
</dbReference>
<feature type="compositionally biased region" description="Polar residues" evidence="1">
    <location>
        <begin position="1168"/>
        <end position="1197"/>
    </location>
</feature>
<dbReference type="KEGG" id="pavi:110762048"/>
<feature type="compositionally biased region" description="Low complexity" evidence="1">
    <location>
        <begin position="1448"/>
        <end position="1482"/>
    </location>
</feature>
<feature type="region of interest" description="Disordered" evidence="1">
    <location>
        <begin position="304"/>
        <end position="365"/>
    </location>
</feature>
<feature type="compositionally biased region" description="Low complexity" evidence="1">
    <location>
        <begin position="964"/>
        <end position="982"/>
    </location>
</feature>
<feature type="compositionally biased region" description="Basic and acidic residues" evidence="1">
    <location>
        <begin position="81"/>
        <end position="91"/>
    </location>
</feature>
<feature type="compositionally biased region" description="Polar residues" evidence="1">
    <location>
        <begin position="1332"/>
        <end position="1354"/>
    </location>
</feature>
<dbReference type="PANTHER" id="PTHR34798:SF2">
    <property type="entry name" value="PROTEIN TIME FOR COFFEE"/>
    <property type="match status" value="1"/>
</dbReference>
<feature type="region of interest" description="Disordered" evidence="1">
    <location>
        <begin position="1"/>
        <end position="267"/>
    </location>
</feature>
<feature type="compositionally biased region" description="Low complexity" evidence="1">
    <location>
        <begin position="1389"/>
        <end position="1424"/>
    </location>
</feature>
<feature type="region of interest" description="Disordered" evidence="1">
    <location>
        <begin position="1020"/>
        <end position="1066"/>
    </location>
</feature>
<dbReference type="Proteomes" id="UP000515124">
    <property type="component" value="Unplaced"/>
</dbReference>
<feature type="compositionally biased region" description="Low complexity" evidence="1">
    <location>
        <begin position="1198"/>
        <end position="1242"/>
    </location>
</feature>
<feature type="compositionally biased region" description="Polar residues" evidence="1">
    <location>
        <begin position="1505"/>
        <end position="1515"/>
    </location>
</feature>
<feature type="region of interest" description="Disordered" evidence="1">
    <location>
        <begin position="378"/>
        <end position="475"/>
    </location>
</feature>
<sequence length="1628" mass="174418">MDRNRDARRAAMAAPNGLSRRRHRSSSLRDSPEDDGPVELQETSRLRDRKKDRDRDRDRERDRDRDRDRDRLSRSKRRRGERLMHGSNREDGGDDSSEESVNDEDEDEDDDGGGGVGVSGGGGGSIRMLPPNPSSTTSISSSLLNHRKSFSPVNNISSNNKHFRPHPALKVTDEMIGVSVPRKARSASTKRSHEWPSSCGVVGGDHIHRQASTSPVRPATSSMAAPSPSSPSSSHASAVRKKLKPNGPKLRPPKMSSSAKTTSSNQDEIEIEIAEVLYGMQRQPQGPTKQEIVVTDSIKFESREANKSASDAKSRVSSPISNSPCALPQLPSAFTQNSSSSVTSLSAVAPKRKRPRPVKYDDENPSIFTIQNSAISTTSKVVTDQPAKVETSSPKLERNSGSAAENGGFSYNLANSHVVPASSEAQPEPDMPESKAASDSKPANDESESQNVQVSKEEPQSPKKESPALRLDDNRQDMTMTKANSTVSEIENQREEKFQIDLMAPPERDGEVDFISVDPKPTVIDAETEIKPVTREDDKVVKFGKEEHANVETENCKAAVEEAEFKKPIVGSKERNIDLQLDLEKTDRDSGTACFSGNKLHHNVAKQQQNTEKTVQSSSVPLPMSVAAWPGGLPPMGYMAPLQGVVSMDGSTVSSATIQPPHLLFNQPRPKRCETHCYIARNIYYHQQMSRMNPFWPVAAGSGSLYGGKHCNPNVLPPELHGNIPGRGVNSAQDKGQGLGMFPGPSAKDKSSQAANLVDGAQRKQIVLQQALPPGAPSNILHGPAFIFPLNQQQAAAAASVRPASVKSPNAGAAALSSTSNSAPMTAAATAAPAPSMSFNYPNMAGNEPQYLAILQNNAYPFTMQTHVGAPPAYRGPHAQPMPYFNGSFYPSQMLHPSHLQQQQQQQQQPPSQSQQSQQGHQNPSISSGSSSSQKHLQNQQQRPHPSGVNGGSGSLQGFPTSKNPSSQALQLQQQQRQQQQNPHPPHQARQLETEMGGEDSPSTADSRVSRANMNIYGQNFAMPMRPPNFPLMTPPSSGSASGATGASGTEKKPQQQQQGPKTGVEASQAFAMSFASMNGATAATGIDLTSLAHNHAIIQSFPEVTRQGYQHFMAVQAVQHKKSYRVPEEGKTGGGDSPNVEEERKAVGGKASSTLGHSIAFSRTDLTDTSGSTIPSSNVIDSSTRTLNLSSTPGRTSSSVLPPAVSSVNAPTSQQQLQQMRNQQQQQQQQQQQMIQLQKQQFSAPGRSKTPATSNGSVYSDHLPSTSSMAAKFPNALSSFPQNLVQSCSSPAQSPQWKNSARTTTSQVPSSSLASSTSSSLKNLPQKHARTQQSHTQISFAANTKSSTQSQGLQPASSNQSPSPPVMVGSPTPTTSSMSKSAGGSPRTTTSTSTGNKAGQASSFSSQQAKNSPSVPSQKSSPVGGRNVPSILGNTHITSSSTGTKSQLPQQQQQLQQQQQHQLLQQQHQHQQQQHQHQQQLSKQSIQPAQLYFSNAYIQAQASHSNNATSTAPSSGYYHIPRRRPEQQQPPQGSSGSSSSGMLSLCPPVTHSNTSTTDPAKAAAAAAANNMKGSGLSSQTLMHHAQFAAAQSSGPHQIVPGGYPYVHAVPTVVQVKPAEQKKQPAGE</sequence>
<feature type="compositionally biased region" description="Polar residues" evidence="1">
    <location>
        <begin position="151"/>
        <end position="160"/>
    </location>
</feature>
<feature type="region of interest" description="Disordered" evidence="1">
    <location>
        <begin position="1286"/>
        <end position="1486"/>
    </location>
</feature>
<reference evidence="3" key="1">
    <citation type="submission" date="2025-08" db="UniProtKB">
        <authorList>
            <consortium name="RefSeq"/>
        </authorList>
    </citation>
    <scope>IDENTIFICATION</scope>
</reference>
<dbReference type="GO" id="GO:0042752">
    <property type="term" value="P:regulation of circadian rhythm"/>
    <property type="evidence" value="ECO:0007669"/>
    <property type="project" value="InterPro"/>
</dbReference>
<dbReference type="GeneID" id="110762048"/>
<evidence type="ECO:0000256" key="1">
    <source>
        <dbReference type="SAM" id="MobiDB-lite"/>
    </source>
</evidence>
<evidence type="ECO:0000313" key="2">
    <source>
        <dbReference type="Proteomes" id="UP000515124"/>
    </source>
</evidence>
<feature type="compositionally biased region" description="Low complexity" evidence="1">
    <location>
        <begin position="338"/>
        <end position="349"/>
    </location>
</feature>
<feature type="region of interest" description="Disordered" evidence="1">
    <location>
        <begin position="1122"/>
        <end position="1153"/>
    </location>
</feature>
<proteinExistence type="predicted"/>
<feature type="compositionally biased region" description="Polar residues" evidence="1">
    <location>
        <begin position="315"/>
        <end position="324"/>
    </location>
</feature>
<feature type="region of interest" description="Disordered" evidence="1">
    <location>
        <begin position="884"/>
        <end position="1007"/>
    </location>
</feature>
<name>A0A6P5T106_PRUAV</name>
<feature type="compositionally biased region" description="Low complexity" evidence="1">
    <location>
        <begin position="1305"/>
        <end position="1321"/>
    </location>
</feature>
<feature type="compositionally biased region" description="Basic and acidic residues" evidence="1">
    <location>
        <begin position="42"/>
        <end position="73"/>
    </location>
</feature>
<feature type="compositionally biased region" description="Pro residues" evidence="1">
    <location>
        <begin position="1025"/>
        <end position="1034"/>
    </location>
</feature>
<dbReference type="PANTHER" id="PTHR34798">
    <property type="entry name" value="PROTEIN TIME FOR COFFEE"/>
    <property type="match status" value="1"/>
</dbReference>
<gene>
    <name evidence="3" type="primary">LOC110762048</name>
</gene>
<feature type="compositionally biased region" description="Low complexity" evidence="1">
    <location>
        <begin position="1528"/>
        <end position="1542"/>
    </location>
</feature>
<feature type="compositionally biased region" description="Acidic residues" evidence="1">
    <location>
        <begin position="92"/>
        <end position="112"/>
    </location>
</feature>
<feature type="compositionally biased region" description="Gly residues" evidence="1">
    <location>
        <begin position="113"/>
        <end position="125"/>
    </location>
</feature>
<organism evidence="2 3">
    <name type="scientific">Prunus avium</name>
    <name type="common">Cherry</name>
    <name type="synonym">Cerasus avium</name>
    <dbReference type="NCBI Taxonomy" id="42229"/>
    <lineage>
        <taxon>Eukaryota</taxon>
        <taxon>Viridiplantae</taxon>
        <taxon>Streptophyta</taxon>
        <taxon>Embryophyta</taxon>
        <taxon>Tracheophyta</taxon>
        <taxon>Spermatophyta</taxon>
        <taxon>Magnoliopsida</taxon>
        <taxon>eudicotyledons</taxon>
        <taxon>Gunneridae</taxon>
        <taxon>Pentapetalae</taxon>
        <taxon>rosids</taxon>
        <taxon>fabids</taxon>
        <taxon>Rosales</taxon>
        <taxon>Rosaceae</taxon>
        <taxon>Amygdaloideae</taxon>
        <taxon>Amygdaleae</taxon>
        <taxon>Prunus</taxon>
    </lineage>
</organism>
<dbReference type="InterPro" id="IPR039317">
    <property type="entry name" value="TIC"/>
</dbReference>
<feature type="compositionally biased region" description="Polar residues" evidence="1">
    <location>
        <begin position="1433"/>
        <end position="1447"/>
    </location>
</feature>
<feature type="compositionally biased region" description="Low complexity" evidence="1">
    <location>
        <begin position="218"/>
        <end position="237"/>
    </location>
</feature>
<feature type="region of interest" description="Disordered" evidence="1">
    <location>
        <begin position="1166"/>
        <end position="1264"/>
    </location>
</feature>
<feature type="compositionally biased region" description="Basic and acidic residues" evidence="1">
    <location>
        <begin position="432"/>
        <end position="444"/>
    </location>
</feature>
<feature type="compositionally biased region" description="Basic and acidic residues" evidence="1">
    <location>
        <begin position="455"/>
        <end position="475"/>
    </location>
</feature>
<protein>
    <submittedName>
        <fullName evidence="3">Protein TIME FOR COFFEE</fullName>
    </submittedName>
</protein>
<feature type="compositionally biased region" description="Low complexity" evidence="1">
    <location>
        <begin position="901"/>
        <end position="933"/>
    </location>
</feature>
<feature type="compositionally biased region" description="Polar residues" evidence="1">
    <location>
        <begin position="1286"/>
        <end position="1304"/>
    </location>
</feature>
<feature type="compositionally biased region" description="Polar residues" evidence="1">
    <location>
        <begin position="934"/>
        <end position="944"/>
    </location>
</feature>
<evidence type="ECO:0000313" key="3">
    <source>
        <dbReference type="RefSeq" id="XP_021820332.1"/>
    </source>
</evidence>
<feature type="compositionally biased region" description="Polar residues" evidence="1">
    <location>
        <begin position="255"/>
        <end position="266"/>
    </location>
</feature>
<accession>A0A6P5T106</accession>
<feature type="region of interest" description="Disordered" evidence="1">
    <location>
        <begin position="1505"/>
        <end position="1567"/>
    </location>
</feature>
<keyword evidence="2" id="KW-1185">Reference proteome</keyword>
<feature type="compositionally biased region" description="Low complexity" evidence="1">
    <location>
        <begin position="1355"/>
        <end position="1380"/>
    </location>
</feature>
<feature type="compositionally biased region" description="Polar residues" evidence="1">
    <location>
        <begin position="390"/>
        <end position="403"/>
    </location>
</feature>
<feature type="compositionally biased region" description="Basic and acidic residues" evidence="1">
    <location>
        <begin position="304"/>
        <end position="314"/>
    </location>
</feature>
<dbReference type="RefSeq" id="XP_021820332.1">
    <property type="nucleotide sequence ID" value="XM_021964640.1"/>
</dbReference>
<feature type="compositionally biased region" description="Low complexity" evidence="1">
    <location>
        <begin position="1035"/>
        <end position="1059"/>
    </location>
</feature>
<feature type="compositionally biased region" description="Polar residues" evidence="1">
    <location>
        <begin position="1251"/>
        <end position="1264"/>
    </location>
</feature>